<comment type="caution">
    <text evidence="2">The sequence shown here is derived from an EMBL/GenBank/DDBJ whole genome shotgun (WGS) entry which is preliminary data.</text>
</comment>
<gene>
    <name evidence="2" type="ORF">A6769_34005</name>
</gene>
<protein>
    <recommendedName>
        <fullName evidence="1">DUF4351 domain-containing protein</fullName>
    </recommendedName>
</protein>
<dbReference type="Pfam" id="PF14261">
    <property type="entry name" value="DUF4351"/>
    <property type="match status" value="1"/>
</dbReference>
<name>A0A367R4A5_NOSPU</name>
<dbReference type="Proteomes" id="UP000252085">
    <property type="component" value="Unassembled WGS sequence"/>
</dbReference>
<dbReference type="InterPro" id="IPR025587">
    <property type="entry name" value="DUF4351"/>
</dbReference>
<evidence type="ECO:0000313" key="2">
    <source>
        <dbReference type="EMBL" id="RCJ30272.1"/>
    </source>
</evidence>
<feature type="domain" description="DUF4351" evidence="1">
    <location>
        <begin position="21"/>
        <end position="78"/>
    </location>
</feature>
<dbReference type="AlphaFoldDB" id="A0A367R4A5"/>
<evidence type="ECO:0000313" key="3">
    <source>
        <dbReference type="Proteomes" id="UP000252085"/>
    </source>
</evidence>
<sequence length="112" mass="12708">MATNKVSRSEEAFVDTRVYSEAVEEEVRLFVLRLLKRLSSEIPEKLLAKIQLLLLEHLEALALDLLDFSSMADLEGWLQGQPRGEISCKGAKNNVRVWSIQMQTAVNTISNY</sequence>
<dbReference type="EMBL" id="LXQE01000190">
    <property type="protein sequence ID" value="RCJ30272.1"/>
    <property type="molecule type" value="Genomic_DNA"/>
</dbReference>
<accession>A0A367R4A5</accession>
<proteinExistence type="predicted"/>
<organism evidence="2 3">
    <name type="scientific">Nostoc punctiforme NIES-2108</name>
    <dbReference type="NCBI Taxonomy" id="1356359"/>
    <lineage>
        <taxon>Bacteria</taxon>
        <taxon>Bacillati</taxon>
        <taxon>Cyanobacteriota</taxon>
        <taxon>Cyanophyceae</taxon>
        <taxon>Nostocales</taxon>
        <taxon>Nostocaceae</taxon>
        <taxon>Nostoc</taxon>
    </lineage>
</organism>
<reference evidence="2 3" key="1">
    <citation type="submission" date="2016-04" db="EMBL/GenBank/DDBJ databases">
        <authorList>
            <person name="Evans L.H."/>
            <person name="Alamgir A."/>
            <person name="Owens N."/>
            <person name="Weber N.D."/>
            <person name="Virtaneva K."/>
            <person name="Barbian K."/>
            <person name="Babar A."/>
            <person name="Rosenke K."/>
        </authorList>
    </citation>
    <scope>NUCLEOTIDE SEQUENCE [LARGE SCALE GENOMIC DNA]</scope>
    <source>
        <strain evidence="2">NIES-2108</strain>
    </source>
</reference>
<evidence type="ECO:0000259" key="1">
    <source>
        <dbReference type="Pfam" id="PF14261"/>
    </source>
</evidence>